<dbReference type="InterPro" id="IPR017871">
    <property type="entry name" value="ABC_transporter-like_CS"/>
</dbReference>
<dbReference type="Pfam" id="PF00005">
    <property type="entry name" value="ABC_tran"/>
    <property type="match status" value="1"/>
</dbReference>
<dbReference type="InterPro" id="IPR027417">
    <property type="entry name" value="P-loop_NTPase"/>
</dbReference>
<gene>
    <name evidence="4" type="ORF">R3P93_09440</name>
</gene>
<dbReference type="InterPro" id="IPR003439">
    <property type="entry name" value="ABC_transporter-like_ATP-bd"/>
</dbReference>
<organism evidence="4 5">
    <name type="scientific">Rhodococcus cerastii</name>
    <dbReference type="NCBI Taxonomy" id="908616"/>
    <lineage>
        <taxon>Bacteria</taxon>
        <taxon>Bacillati</taxon>
        <taxon>Actinomycetota</taxon>
        <taxon>Actinomycetes</taxon>
        <taxon>Mycobacteriales</taxon>
        <taxon>Nocardiaceae</taxon>
        <taxon>Rhodococcus</taxon>
    </lineage>
</organism>
<dbReference type="SMART" id="SM00382">
    <property type="entry name" value="AAA"/>
    <property type="match status" value="1"/>
</dbReference>
<reference evidence="4 5" key="1">
    <citation type="submission" date="2023-10" db="EMBL/GenBank/DDBJ databases">
        <title>Development of a sustainable strategy for remediation of hydrocarbon-contaminated territories based on the waste exchange concept.</title>
        <authorList>
            <person name="Krivoruchko A."/>
        </authorList>
    </citation>
    <scope>NUCLEOTIDE SEQUENCE [LARGE SCALE GENOMIC DNA]</scope>
    <source>
        <strain evidence="4 5">IEGM 1327</strain>
    </source>
</reference>
<dbReference type="GO" id="GO:0005524">
    <property type="term" value="F:ATP binding"/>
    <property type="evidence" value="ECO:0007669"/>
    <property type="project" value="UniProtKB-KW"/>
</dbReference>
<dbReference type="RefSeq" id="WP_317533071.1">
    <property type="nucleotide sequence ID" value="NZ_JAWLKF010000004.1"/>
</dbReference>
<evidence type="ECO:0000256" key="2">
    <source>
        <dbReference type="ARBA" id="ARBA00022840"/>
    </source>
</evidence>
<comment type="caution">
    <text evidence="4">The sequence shown here is derived from an EMBL/GenBank/DDBJ whole genome shotgun (WGS) entry which is preliminary data.</text>
</comment>
<dbReference type="PANTHER" id="PTHR42794">
    <property type="entry name" value="HEMIN IMPORT ATP-BINDING PROTEIN HMUV"/>
    <property type="match status" value="1"/>
</dbReference>
<dbReference type="Proteomes" id="UP001186104">
    <property type="component" value="Unassembled WGS sequence"/>
</dbReference>
<dbReference type="PROSITE" id="PS00211">
    <property type="entry name" value="ABC_TRANSPORTER_1"/>
    <property type="match status" value="1"/>
</dbReference>
<dbReference type="PROSITE" id="PS50893">
    <property type="entry name" value="ABC_TRANSPORTER_2"/>
    <property type="match status" value="1"/>
</dbReference>
<proteinExistence type="predicted"/>
<dbReference type="CDD" id="cd03214">
    <property type="entry name" value="ABC_Iron-Siderophores_B12_Hemin"/>
    <property type="match status" value="1"/>
</dbReference>
<feature type="domain" description="ABC transporter" evidence="3">
    <location>
        <begin position="4"/>
        <end position="239"/>
    </location>
</feature>
<dbReference type="InterPro" id="IPR003593">
    <property type="entry name" value="AAA+_ATPase"/>
</dbReference>
<keyword evidence="5" id="KW-1185">Reference proteome</keyword>
<protein>
    <submittedName>
        <fullName evidence="4">ABC transporter ATP-binding protein</fullName>
    </submittedName>
</protein>
<sequence>MMRLSVRELSTRLGSREVLHRVNFDVAPGEVLGLVGPNGSGKTTALRCCYRALTPSAGTVLVDGVDAHTMKRSELSRTIGVGTQEPQASVGLTVRESVALGRVPHRGWFDRATSSDDDIVTACMDRVDLLALAGRDVGALSGGERQRVSIARALAQQPQTLLLDEPTNHLDLRQQLIVMKAIRDLAADGLAIVVTVHDLRLAVEYCHNLAVLDGGAVVASGPTTDVLDDRLLADVFGICATVRTGPPRTIDIHGLA</sequence>
<keyword evidence="2 4" id="KW-0067">ATP-binding</keyword>
<dbReference type="SUPFAM" id="SSF52540">
    <property type="entry name" value="P-loop containing nucleoside triphosphate hydrolases"/>
    <property type="match status" value="1"/>
</dbReference>
<evidence type="ECO:0000259" key="3">
    <source>
        <dbReference type="PROSITE" id="PS50893"/>
    </source>
</evidence>
<evidence type="ECO:0000313" key="5">
    <source>
        <dbReference type="Proteomes" id="UP001186104"/>
    </source>
</evidence>
<dbReference type="PANTHER" id="PTHR42794:SF2">
    <property type="entry name" value="ABC TRANSPORTER ATP-BINDING PROTEIN"/>
    <property type="match status" value="1"/>
</dbReference>
<keyword evidence="1" id="KW-0547">Nucleotide-binding</keyword>
<dbReference type="EMBL" id="JAWLKF010000004">
    <property type="protein sequence ID" value="MDV6302777.1"/>
    <property type="molecule type" value="Genomic_DNA"/>
</dbReference>
<accession>A0ABU4D0B5</accession>
<evidence type="ECO:0000256" key="1">
    <source>
        <dbReference type="ARBA" id="ARBA00022741"/>
    </source>
</evidence>
<evidence type="ECO:0000313" key="4">
    <source>
        <dbReference type="EMBL" id="MDV6302777.1"/>
    </source>
</evidence>
<name>A0ABU4D0B5_9NOCA</name>
<dbReference type="Gene3D" id="3.40.50.300">
    <property type="entry name" value="P-loop containing nucleotide triphosphate hydrolases"/>
    <property type="match status" value="1"/>
</dbReference>